<dbReference type="Gene3D" id="1.20.120.1760">
    <property type="match status" value="1"/>
</dbReference>
<evidence type="ECO:0000313" key="21">
    <source>
        <dbReference type="EMBL" id="ADY44697.1"/>
    </source>
</evidence>
<feature type="transmembrane region" description="Helical" evidence="20">
    <location>
        <begin position="170"/>
        <end position="191"/>
    </location>
</feature>
<dbReference type="EMBL" id="JI170665">
    <property type="protein sequence ID" value="ADY44697.1"/>
    <property type="molecule type" value="mRNA"/>
</dbReference>
<evidence type="ECO:0000256" key="4">
    <source>
        <dbReference type="ARBA" id="ARBA00010441"/>
    </source>
</evidence>
<evidence type="ECO:0000256" key="11">
    <source>
        <dbReference type="ARBA" id="ARBA00022989"/>
    </source>
</evidence>
<keyword evidence="14 18" id="KW-0594">Phospholipid biosynthesis</keyword>
<dbReference type="PIRSF" id="PIRSF000848">
    <property type="entry name" value="CDP_diag_ino_3_P"/>
    <property type="match status" value="1"/>
</dbReference>
<evidence type="ECO:0000256" key="2">
    <source>
        <dbReference type="ARBA" id="ARBA00001946"/>
    </source>
</evidence>
<evidence type="ECO:0000256" key="6">
    <source>
        <dbReference type="ARBA" id="ARBA00022516"/>
    </source>
</evidence>
<comment type="cofactor">
    <cofactor evidence="2">
        <name>Mg(2+)</name>
        <dbReference type="ChEBI" id="CHEBI:18420"/>
    </cofactor>
</comment>
<dbReference type="Pfam" id="PF01066">
    <property type="entry name" value="CDP-OH_P_transf"/>
    <property type="match status" value="1"/>
</dbReference>
<evidence type="ECO:0000256" key="13">
    <source>
        <dbReference type="ARBA" id="ARBA00023136"/>
    </source>
</evidence>
<reference evidence="21" key="1">
    <citation type="journal article" date="2011" name="Genome Res.">
        <title>Deep small RNA sequencing from the nematode Ascaris reveals conservation, functional diversification, and novel developmental profiles.</title>
        <authorList>
            <person name="Wang J."/>
            <person name="Czech B."/>
            <person name="Crunk A."/>
            <person name="Wallace A."/>
            <person name="Mitreva M."/>
            <person name="Hannon G.J."/>
            <person name="Davis R.E."/>
        </authorList>
    </citation>
    <scope>NUCLEOTIDE SEQUENCE</scope>
</reference>
<comment type="cofactor">
    <cofactor evidence="1">
        <name>Mn(2+)</name>
        <dbReference type="ChEBI" id="CHEBI:29035"/>
    </cofactor>
</comment>
<keyword evidence="7 18" id="KW-0808">Transferase</keyword>
<dbReference type="FunFam" id="1.20.120.1760:FF:000003">
    <property type="entry name" value="CDP-diacylglycerol--inositol 3-phosphatidyltransferase"/>
    <property type="match status" value="1"/>
</dbReference>
<comment type="catalytic activity">
    <reaction evidence="18">
        <text>a CDP-1,2-diacyl-sn-glycerol + myo-inositol = a 1,2-diacyl-sn-glycero-3-phospho-(1D-myo-inositol) + CMP + H(+)</text>
        <dbReference type="Rhea" id="RHEA:11580"/>
        <dbReference type="ChEBI" id="CHEBI:15378"/>
        <dbReference type="ChEBI" id="CHEBI:17268"/>
        <dbReference type="ChEBI" id="CHEBI:57880"/>
        <dbReference type="ChEBI" id="CHEBI:58332"/>
        <dbReference type="ChEBI" id="CHEBI:60377"/>
        <dbReference type="EC" id="2.7.8.11"/>
    </reaction>
</comment>
<dbReference type="PANTHER" id="PTHR15362:SF4">
    <property type="entry name" value="CDP-DIACYLGLYCEROL--INOSITOL 3-PHOSPHATIDYLTRANSFERASE"/>
    <property type="match status" value="1"/>
</dbReference>
<dbReference type="GO" id="GO:0016020">
    <property type="term" value="C:membrane"/>
    <property type="evidence" value="ECO:0007669"/>
    <property type="project" value="UniProtKB-SubCell"/>
</dbReference>
<comment type="similarity">
    <text evidence="4 18 19">Belongs to the CDP-alcohol phosphatidyltransferase class-I family.</text>
</comment>
<dbReference type="InterPro" id="IPR014387">
    <property type="entry name" value="CDP_diag_ino_3_P_euk"/>
</dbReference>
<dbReference type="PANTHER" id="PTHR15362">
    <property type="entry name" value="PHOSPHATIDYLINOSITOL SYNTHASE"/>
    <property type="match status" value="1"/>
</dbReference>
<keyword evidence="11 20" id="KW-1133">Transmembrane helix</keyword>
<protein>
    <recommendedName>
        <fullName evidence="17 18">CDP-diacylglycerol--inositol 3-phosphatidyltransferase</fullName>
        <ecNumber evidence="5 18">2.7.8.11</ecNumber>
    </recommendedName>
</protein>
<organism evidence="21">
    <name type="scientific">Ascaris suum</name>
    <name type="common">Pig roundworm</name>
    <name type="synonym">Ascaris lumbricoides</name>
    <dbReference type="NCBI Taxonomy" id="6253"/>
    <lineage>
        <taxon>Eukaryota</taxon>
        <taxon>Metazoa</taxon>
        <taxon>Ecdysozoa</taxon>
        <taxon>Nematoda</taxon>
        <taxon>Chromadorea</taxon>
        <taxon>Rhabditida</taxon>
        <taxon>Spirurina</taxon>
        <taxon>Ascaridomorpha</taxon>
        <taxon>Ascaridoidea</taxon>
        <taxon>Ascarididae</taxon>
        <taxon>Ascaris</taxon>
    </lineage>
</organism>
<dbReference type="GO" id="GO:0046872">
    <property type="term" value="F:metal ion binding"/>
    <property type="evidence" value="ECO:0007669"/>
    <property type="project" value="UniProtKB-KW"/>
</dbReference>
<dbReference type="PROSITE" id="PS00379">
    <property type="entry name" value="CDP_ALCOHOL_P_TRANSF"/>
    <property type="match status" value="1"/>
</dbReference>
<dbReference type="InterPro" id="IPR048254">
    <property type="entry name" value="CDP_ALCOHOL_P_TRANSF_CS"/>
</dbReference>
<dbReference type="GO" id="GO:0005794">
    <property type="term" value="C:Golgi apparatus"/>
    <property type="evidence" value="ECO:0007669"/>
    <property type="project" value="TreeGrafter"/>
</dbReference>
<keyword evidence="8 20" id="KW-0812">Transmembrane</keyword>
<dbReference type="GO" id="GO:0006661">
    <property type="term" value="P:phosphatidylinositol biosynthetic process"/>
    <property type="evidence" value="ECO:0007669"/>
    <property type="project" value="TreeGrafter"/>
</dbReference>
<dbReference type="EC" id="2.7.8.11" evidence="5 18"/>
<evidence type="ECO:0000256" key="19">
    <source>
        <dbReference type="RuleBase" id="RU003750"/>
    </source>
</evidence>
<keyword evidence="13 18" id="KW-0472">Membrane</keyword>
<evidence type="ECO:0000256" key="8">
    <source>
        <dbReference type="ARBA" id="ARBA00022692"/>
    </source>
</evidence>
<evidence type="ECO:0000256" key="18">
    <source>
        <dbReference type="PIRNR" id="PIRNR000848"/>
    </source>
</evidence>
<evidence type="ECO:0000256" key="14">
    <source>
        <dbReference type="ARBA" id="ARBA00023209"/>
    </source>
</evidence>
<keyword evidence="12 18" id="KW-0443">Lipid metabolism</keyword>
<evidence type="ECO:0000256" key="3">
    <source>
        <dbReference type="ARBA" id="ARBA00004141"/>
    </source>
</evidence>
<evidence type="ECO:0000256" key="9">
    <source>
        <dbReference type="ARBA" id="ARBA00022723"/>
    </source>
</evidence>
<evidence type="ECO:0000256" key="1">
    <source>
        <dbReference type="ARBA" id="ARBA00001936"/>
    </source>
</evidence>
<feature type="transmembrane region" description="Helical" evidence="20">
    <location>
        <begin position="197"/>
        <end position="215"/>
    </location>
</feature>
<evidence type="ECO:0000256" key="5">
    <source>
        <dbReference type="ARBA" id="ARBA00013212"/>
    </source>
</evidence>
<sequence>MCFIPRIAITGWRSYHHVEFYPSLPAISLIQVGMSHSNVWLFYPNLVGYGRIFFAIVAFEAMPYAPFRAALSYAISAGLDAIDGHLARMYNQSSRFGAMLDQLTDRCALLAMVMCLCSFYPKHLFALQMSAIIDIASHWLHLHATDLTGKTTHKASSNPILHLYYTSREFLFWMCAGNEAFYGLLYVNHFWMGPSVFGFHLIPALAVLCFPVAFVKAAISLVHLATAAQTVVAHDVRLIEARQ</sequence>
<dbReference type="InterPro" id="IPR043130">
    <property type="entry name" value="CDP-OH_PTrfase_TM_dom"/>
</dbReference>
<dbReference type="AlphaFoldDB" id="F1L3J3"/>
<dbReference type="GO" id="GO:0003881">
    <property type="term" value="F:CDP-diacylglycerol-inositol 3-phosphatidyltransferase activity"/>
    <property type="evidence" value="ECO:0007669"/>
    <property type="project" value="UniProtKB-UniRule"/>
</dbReference>
<keyword evidence="10" id="KW-0460">Magnesium</keyword>
<evidence type="ECO:0000256" key="10">
    <source>
        <dbReference type="ARBA" id="ARBA00022842"/>
    </source>
</evidence>
<accession>F1L3J3</accession>
<evidence type="ECO:0000256" key="15">
    <source>
        <dbReference type="ARBA" id="ARBA00023211"/>
    </source>
</evidence>
<keyword evidence="15" id="KW-0464">Manganese</keyword>
<keyword evidence="16 18" id="KW-1208">Phospholipid metabolism</keyword>
<evidence type="ECO:0000256" key="17">
    <source>
        <dbReference type="ARBA" id="ARBA00070582"/>
    </source>
</evidence>
<evidence type="ECO:0000256" key="16">
    <source>
        <dbReference type="ARBA" id="ARBA00023264"/>
    </source>
</evidence>
<name>F1L3J3_ASCSU</name>
<proteinExistence type="evidence at transcript level"/>
<evidence type="ECO:0000256" key="20">
    <source>
        <dbReference type="SAM" id="Phobius"/>
    </source>
</evidence>
<evidence type="ECO:0000256" key="7">
    <source>
        <dbReference type="ARBA" id="ARBA00022679"/>
    </source>
</evidence>
<dbReference type="InterPro" id="IPR000462">
    <property type="entry name" value="CDP-OH_P_trans"/>
</dbReference>
<keyword evidence="6 18" id="KW-0444">Lipid biosynthesis</keyword>
<evidence type="ECO:0000256" key="12">
    <source>
        <dbReference type="ARBA" id="ARBA00023098"/>
    </source>
</evidence>
<keyword evidence="9" id="KW-0479">Metal-binding</keyword>
<comment type="subcellular location">
    <subcellularLocation>
        <location evidence="3">Membrane</location>
        <topology evidence="3">Multi-pass membrane protein</topology>
    </subcellularLocation>
</comment>